<evidence type="ECO:0000256" key="1">
    <source>
        <dbReference type="ARBA" id="ARBA00000971"/>
    </source>
</evidence>
<dbReference type="RefSeq" id="WP_219797450.1">
    <property type="nucleotide sequence ID" value="NZ_CP080095.1"/>
</dbReference>
<dbReference type="InterPro" id="IPR046357">
    <property type="entry name" value="PPIase_dom_sf"/>
</dbReference>
<evidence type="ECO:0000256" key="4">
    <source>
        <dbReference type="ARBA" id="ARBA00023110"/>
    </source>
</evidence>
<evidence type="ECO:0000313" key="8">
    <source>
        <dbReference type="Proteomes" id="UP000826462"/>
    </source>
</evidence>
<reference evidence="7 8" key="1">
    <citation type="submission" date="2021-07" db="EMBL/GenBank/DDBJ databases">
        <title>Paraburkholderia edwinii protects Aspergillus sp. from phenazines by acting as a toxin sponge.</title>
        <authorList>
            <person name="Dahlstrom K.M."/>
            <person name="Newman D.K."/>
        </authorList>
    </citation>
    <scope>NUCLEOTIDE SEQUENCE [LARGE SCALE GENOMIC DNA]</scope>
    <source>
        <strain evidence="7 8">Pe01</strain>
    </source>
</reference>
<feature type="domain" description="PpiC" evidence="6">
    <location>
        <begin position="109"/>
        <end position="209"/>
    </location>
</feature>
<evidence type="ECO:0000256" key="5">
    <source>
        <dbReference type="PROSITE-ProRule" id="PRU00278"/>
    </source>
</evidence>
<protein>
    <recommendedName>
        <fullName evidence="3">peptidylprolyl isomerase</fullName>
        <ecNumber evidence="3">5.2.1.8</ecNumber>
    </recommendedName>
</protein>
<dbReference type="Gene3D" id="3.10.50.40">
    <property type="match status" value="1"/>
</dbReference>
<keyword evidence="5 7" id="KW-0413">Isomerase</keyword>
<evidence type="ECO:0000313" key="7">
    <source>
        <dbReference type="EMBL" id="QYD68057.1"/>
    </source>
</evidence>
<dbReference type="InterPro" id="IPR050245">
    <property type="entry name" value="PrsA_foldase"/>
</dbReference>
<proteinExistence type="inferred from homology"/>
<dbReference type="GO" id="GO:0003755">
    <property type="term" value="F:peptidyl-prolyl cis-trans isomerase activity"/>
    <property type="evidence" value="ECO:0007669"/>
    <property type="project" value="UniProtKB-EC"/>
</dbReference>
<comment type="similarity">
    <text evidence="2">Belongs to the PpiC/parvulin rotamase family.</text>
</comment>
<dbReference type="SUPFAM" id="SSF54534">
    <property type="entry name" value="FKBP-like"/>
    <property type="match status" value="1"/>
</dbReference>
<dbReference type="Proteomes" id="UP000826462">
    <property type="component" value="Chromosome 1"/>
</dbReference>
<comment type="catalytic activity">
    <reaction evidence="1">
        <text>[protein]-peptidylproline (omega=180) = [protein]-peptidylproline (omega=0)</text>
        <dbReference type="Rhea" id="RHEA:16237"/>
        <dbReference type="Rhea" id="RHEA-COMP:10747"/>
        <dbReference type="Rhea" id="RHEA-COMP:10748"/>
        <dbReference type="ChEBI" id="CHEBI:83833"/>
        <dbReference type="ChEBI" id="CHEBI:83834"/>
        <dbReference type="EC" id="5.2.1.8"/>
    </reaction>
</comment>
<name>A0ABX8UGM9_9BURK</name>
<sequence length="265" mass="28929">MSTVEKIELEKQGGAVSVNGIAIDEASIREEAELHTDVDDPIAVARQSLAIRELLRQRAVELQLVGDNGDALDDAAVDRLLARDLSVPSATRADCQRYYEGHLARFRRNDIVYASHILFAVTGRVPLALLRHEAEAALGRVLAAPETFEGTAKEVSNCPSAGVGGSLGQLLRGDSVPEFELALFDTPDLGILPRLINTRFGFHIVRIDRRVEGEQLPFEAVEADIARFLGERVMHKAMQQYVSVLASRARIEGVDLGETNGPLVQ</sequence>
<evidence type="ECO:0000256" key="2">
    <source>
        <dbReference type="ARBA" id="ARBA00007656"/>
    </source>
</evidence>
<gene>
    <name evidence="7" type="ORF">KZJ38_17485</name>
</gene>
<evidence type="ECO:0000259" key="6">
    <source>
        <dbReference type="PROSITE" id="PS50198"/>
    </source>
</evidence>
<dbReference type="EMBL" id="CP080095">
    <property type="protein sequence ID" value="QYD68057.1"/>
    <property type="molecule type" value="Genomic_DNA"/>
</dbReference>
<dbReference type="InterPro" id="IPR000297">
    <property type="entry name" value="PPIase_PpiC"/>
</dbReference>
<dbReference type="Pfam" id="PF00639">
    <property type="entry name" value="Rotamase"/>
    <property type="match status" value="1"/>
</dbReference>
<evidence type="ECO:0000256" key="3">
    <source>
        <dbReference type="ARBA" id="ARBA00013194"/>
    </source>
</evidence>
<dbReference type="EC" id="5.2.1.8" evidence="3"/>
<accession>A0ABX8UGM9</accession>
<keyword evidence="8" id="KW-1185">Reference proteome</keyword>
<keyword evidence="4 5" id="KW-0697">Rotamase</keyword>
<dbReference type="PANTHER" id="PTHR47245:SF2">
    <property type="entry name" value="PEPTIDYL-PROLYL CIS-TRANS ISOMERASE HP_0175-RELATED"/>
    <property type="match status" value="1"/>
</dbReference>
<dbReference type="PANTHER" id="PTHR47245">
    <property type="entry name" value="PEPTIDYLPROLYL ISOMERASE"/>
    <property type="match status" value="1"/>
</dbReference>
<organism evidence="7 8">
    <name type="scientific">Paraburkholderia edwinii</name>
    <dbReference type="NCBI Taxonomy" id="2861782"/>
    <lineage>
        <taxon>Bacteria</taxon>
        <taxon>Pseudomonadati</taxon>
        <taxon>Pseudomonadota</taxon>
        <taxon>Betaproteobacteria</taxon>
        <taxon>Burkholderiales</taxon>
        <taxon>Burkholderiaceae</taxon>
        <taxon>Paraburkholderia</taxon>
    </lineage>
</organism>
<dbReference type="PROSITE" id="PS50198">
    <property type="entry name" value="PPIC_PPIASE_2"/>
    <property type="match status" value="1"/>
</dbReference>